<dbReference type="RefSeq" id="WP_184311277.1">
    <property type="nucleotide sequence ID" value="NZ_JACHEN010000017.1"/>
</dbReference>
<reference evidence="1 2" key="1">
    <citation type="submission" date="2020-08" db="EMBL/GenBank/DDBJ databases">
        <title>Genomic Encyclopedia of Type Strains, Phase IV (KMG-IV): sequencing the most valuable type-strain genomes for metagenomic binning, comparative biology and taxonomic classification.</title>
        <authorList>
            <person name="Goeker M."/>
        </authorList>
    </citation>
    <scope>NUCLEOTIDE SEQUENCE [LARGE SCALE GENOMIC DNA]</scope>
    <source>
        <strain evidence="1 2">DSM 103526</strain>
    </source>
</reference>
<name>A0A841KTK7_9FIRM</name>
<gene>
    <name evidence="1" type="ORF">HNQ80_002855</name>
</gene>
<dbReference type="EMBL" id="JACHEN010000017">
    <property type="protein sequence ID" value="MBB6216751.1"/>
    <property type="molecule type" value="Genomic_DNA"/>
</dbReference>
<evidence type="ECO:0000313" key="2">
    <source>
        <dbReference type="Proteomes" id="UP000579281"/>
    </source>
</evidence>
<dbReference type="AlphaFoldDB" id="A0A841KTK7"/>
<dbReference type="Proteomes" id="UP000579281">
    <property type="component" value="Unassembled WGS sequence"/>
</dbReference>
<keyword evidence="2" id="KW-1185">Reference proteome</keyword>
<protein>
    <submittedName>
        <fullName evidence="1">Uncharacterized protein</fullName>
    </submittedName>
</protein>
<comment type="caution">
    <text evidence="1">The sequence shown here is derived from an EMBL/GenBank/DDBJ whole genome shotgun (WGS) entry which is preliminary data.</text>
</comment>
<proteinExistence type="predicted"/>
<accession>A0A841KTK7</accession>
<organism evidence="1 2">
    <name type="scientific">Anaerosolibacter carboniphilus</name>
    <dbReference type="NCBI Taxonomy" id="1417629"/>
    <lineage>
        <taxon>Bacteria</taxon>
        <taxon>Bacillati</taxon>
        <taxon>Bacillota</taxon>
        <taxon>Clostridia</taxon>
        <taxon>Peptostreptococcales</taxon>
        <taxon>Thermotaleaceae</taxon>
        <taxon>Anaerosolibacter</taxon>
    </lineage>
</organism>
<evidence type="ECO:0000313" key="1">
    <source>
        <dbReference type="EMBL" id="MBB6216751.1"/>
    </source>
</evidence>
<sequence>MLHRKIITLFTVIALLVSSMLSVHGQNASEKPYKIGDIIGSFQKSTAVVSIERIDPSLEVIIGEKSIPTYQIDGDLFICAEDLEYYGYKREWDGEKRQTHLTFDGKNIKGTTKHIKGNGNIYYSDIQIYVDGVLFPSFNIGGYSLIKITDLMKNHHIVFNRKYDQERRIFALKGKISLPAGDVAPKGGIKGNIIVYGYGHRGIPEKSIVKKFQIQEGKNSSNYEISQANYRANKSAYDMYIPTNTMIVKNDMYDPSYVGYEIDDSYGYFSGSLYEESGAAREDYSAFVRDLEDFRVDYDQFHLEIFKKVKLAGTVHLSEKIAIEDAVENRVLRVSAIKQEDNTSSSKMIVKDIVVPLNATSIDYEMDVIANENYIIQYDLTLYGIFRPRFGMWVGPAYPLLNSGYYSPQGFVKESSEAQGVTIKNMKVDNLNINIPIPPKLLSGKVQFSGMEAYFNGDRIKVINIGEDLAIFPWDFVGRGYTIKYEGENEDISFMKGLASIEKSDLGTWGEGLKEGDFMGHIGYLPKKVFIDGKFIPAYEWKGDYIILIKDLAVVGFEVKQDEEKKTVTISKPVL</sequence>